<dbReference type="InterPro" id="IPR034904">
    <property type="entry name" value="FSCA_dom_sf"/>
</dbReference>
<feature type="domain" description="MIP18 family-like" evidence="1">
    <location>
        <begin position="3"/>
        <end position="74"/>
    </location>
</feature>
<dbReference type="EMBL" id="JOKJ01000008">
    <property type="protein sequence ID" value="KEQ09004.1"/>
    <property type="molecule type" value="Genomic_DNA"/>
</dbReference>
<reference evidence="2 3" key="1">
    <citation type="submission" date="2014-06" db="EMBL/GenBank/DDBJ databases">
        <title>Rhizobium pelagicum/R2-400B4.</title>
        <authorList>
            <person name="Kimes N.E."/>
            <person name="Lopez-Perez M."/>
        </authorList>
    </citation>
    <scope>NUCLEOTIDE SEQUENCE [LARGE SCALE GENOMIC DNA]</scope>
    <source>
        <strain evidence="2 3">R2-400B4</strain>
    </source>
</reference>
<evidence type="ECO:0000259" key="1">
    <source>
        <dbReference type="Pfam" id="PF01883"/>
    </source>
</evidence>
<dbReference type="Pfam" id="PF01883">
    <property type="entry name" value="FeS_assembly_P"/>
    <property type="match status" value="1"/>
</dbReference>
<name>A0A922P439_9HYPH</name>
<sequence>MVERIRTRLKDVIDPELGRDVVSLGLIYEVDATDAGVVHISMTTTTIGCPAAVFLVGAVRFATASVTDVKHVEVHLTHEPRWTPEMMSV</sequence>
<evidence type="ECO:0000313" key="3">
    <source>
        <dbReference type="Proteomes" id="UP000052167"/>
    </source>
</evidence>
<dbReference type="Proteomes" id="UP000052167">
    <property type="component" value="Unassembled WGS sequence"/>
</dbReference>
<proteinExistence type="predicted"/>
<dbReference type="Gene3D" id="3.30.300.130">
    <property type="entry name" value="Fe-S cluster assembly (FSCA)"/>
    <property type="match status" value="1"/>
</dbReference>
<dbReference type="InterPro" id="IPR052339">
    <property type="entry name" value="Fe-S_Maturation_MIP18"/>
</dbReference>
<dbReference type="InterPro" id="IPR002744">
    <property type="entry name" value="MIP18-like"/>
</dbReference>
<dbReference type="AlphaFoldDB" id="A0A922P439"/>
<accession>A0A922P439</accession>
<comment type="caution">
    <text evidence="2">The sequence shown here is derived from an EMBL/GenBank/DDBJ whole genome shotgun (WGS) entry which is preliminary data.</text>
</comment>
<dbReference type="PANTHER" id="PTHR42831">
    <property type="entry name" value="FE-S PROTEIN MATURATION AUXILIARY FACTOR YITW"/>
    <property type="match status" value="1"/>
</dbReference>
<dbReference type="SUPFAM" id="SSF117916">
    <property type="entry name" value="Fe-S cluster assembly (FSCA) domain-like"/>
    <property type="match status" value="1"/>
</dbReference>
<keyword evidence="3" id="KW-1185">Reference proteome</keyword>
<organism evidence="2 3">
    <name type="scientific">Pseudorhizobium pelagicum</name>
    <dbReference type="NCBI Taxonomy" id="1509405"/>
    <lineage>
        <taxon>Bacteria</taxon>
        <taxon>Pseudomonadati</taxon>
        <taxon>Pseudomonadota</taxon>
        <taxon>Alphaproteobacteria</taxon>
        <taxon>Hyphomicrobiales</taxon>
        <taxon>Rhizobiaceae</taxon>
        <taxon>Rhizobium/Agrobacterium group</taxon>
        <taxon>Pseudorhizobium</taxon>
    </lineage>
</organism>
<dbReference type="PANTHER" id="PTHR42831:SF1">
    <property type="entry name" value="FE-S PROTEIN MATURATION AUXILIARY FACTOR YITW"/>
    <property type="match status" value="1"/>
</dbReference>
<evidence type="ECO:0000313" key="2">
    <source>
        <dbReference type="EMBL" id="KEQ09004.1"/>
    </source>
</evidence>
<gene>
    <name evidence="2" type="ORF">GV68_24820</name>
</gene>
<protein>
    <recommendedName>
        <fullName evidence="1">MIP18 family-like domain-containing protein</fullName>
    </recommendedName>
</protein>